<organism evidence="2 3">
    <name type="scientific">Cinchona calisaya</name>
    <dbReference type="NCBI Taxonomy" id="153742"/>
    <lineage>
        <taxon>Eukaryota</taxon>
        <taxon>Viridiplantae</taxon>
        <taxon>Streptophyta</taxon>
        <taxon>Embryophyta</taxon>
        <taxon>Tracheophyta</taxon>
        <taxon>Spermatophyta</taxon>
        <taxon>Magnoliopsida</taxon>
        <taxon>eudicotyledons</taxon>
        <taxon>Gunneridae</taxon>
        <taxon>Pentapetalae</taxon>
        <taxon>asterids</taxon>
        <taxon>lamiids</taxon>
        <taxon>Gentianales</taxon>
        <taxon>Rubiaceae</taxon>
        <taxon>Cinchonoideae</taxon>
        <taxon>Cinchoneae</taxon>
        <taxon>Cinchona</taxon>
    </lineage>
</organism>
<dbReference type="Proteomes" id="UP001630127">
    <property type="component" value="Unassembled WGS sequence"/>
</dbReference>
<evidence type="ECO:0000313" key="2">
    <source>
        <dbReference type="EMBL" id="KAL3529289.1"/>
    </source>
</evidence>
<sequence length="192" mass="22152">MQAQLIHSQIFQAAINQENGNLPRQYELLVDKSKEEDEARSNKLMTQLEEVRPTHNEAGKEVLENRQDANYLSDRGKRKWTPTEEEYLLNENRRSQRDVDRGRASRPETEVRVESERWEHLREECIKINTDAGINLQNNRVGLAAVGRDSNDNLVKVRAVVLQKQGFAFIEEAIAIRNALIMARNKGGKRMS</sequence>
<dbReference type="EMBL" id="JBJUIK010000004">
    <property type="protein sequence ID" value="KAL3529289.1"/>
    <property type="molecule type" value="Genomic_DNA"/>
</dbReference>
<feature type="compositionally biased region" description="Basic and acidic residues" evidence="1">
    <location>
        <begin position="50"/>
        <end position="67"/>
    </location>
</feature>
<gene>
    <name evidence="2" type="ORF">ACH5RR_008611</name>
</gene>
<keyword evidence="3" id="KW-1185">Reference proteome</keyword>
<feature type="region of interest" description="Disordered" evidence="1">
    <location>
        <begin position="50"/>
        <end position="77"/>
    </location>
</feature>
<dbReference type="AlphaFoldDB" id="A0ABD3AC28"/>
<name>A0ABD3AC28_9GENT</name>
<reference evidence="2 3" key="1">
    <citation type="submission" date="2024-11" db="EMBL/GenBank/DDBJ databases">
        <title>A near-complete genome assembly of Cinchona calisaya.</title>
        <authorList>
            <person name="Lian D.C."/>
            <person name="Zhao X.W."/>
            <person name="Wei L."/>
        </authorList>
    </citation>
    <scope>NUCLEOTIDE SEQUENCE [LARGE SCALE GENOMIC DNA]</scope>
    <source>
        <tissue evidence="2">Nenye</tissue>
    </source>
</reference>
<protein>
    <recommendedName>
        <fullName evidence="4">RNase H type-1 domain-containing protein</fullName>
    </recommendedName>
</protein>
<accession>A0ABD3AC28</accession>
<evidence type="ECO:0000313" key="3">
    <source>
        <dbReference type="Proteomes" id="UP001630127"/>
    </source>
</evidence>
<proteinExistence type="predicted"/>
<feature type="region of interest" description="Disordered" evidence="1">
    <location>
        <begin position="91"/>
        <end position="110"/>
    </location>
</feature>
<evidence type="ECO:0008006" key="4">
    <source>
        <dbReference type="Google" id="ProtNLM"/>
    </source>
</evidence>
<comment type="caution">
    <text evidence="2">The sequence shown here is derived from an EMBL/GenBank/DDBJ whole genome shotgun (WGS) entry which is preliminary data.</text>
</comment>
<evidence type="ECO:0000256" key="1">
    <source>
        <dbReference type="SAM" id="MobiDB-lite"/>
    </source>
</evidence>